<evidence type="ECO:0000256" key="5">
    <source>
        <dbReference type="ARBA" id="ARBA00022679"/>
    </source>
</evidence>
<dbReference type="InterPro" id="IPR011004">
    <property type="entry name" value="Trimer_LpxA-like_sf"/>
</dbReference>
<dbReference type="InterPro" id="IPR050065">
    <property type="entry name" value="GlmU-like"/>
</dbReference>
<evidence type="ECO:0000259" key="12">
    <source>
        <dbReference type="Pfam" id="PF25087"/>
    </source>
</evidence>
<name>D5U3A8_THEAM</name>
<dbReference type="InterPro" id="IPR029044">
    <property type="entry name" value="Nucleotide-diphossugar_trans"/>
</dbReference>
<dbReference type="CDD" id="cd05636">
    <property type="entry name" value="LbH_G1P_TT_C_like"/>
    <property type="match status" value="1"/>
</dbReference>
<feature type="domain" description="Mannose-1-phosphate guanyltransferase C-terminal" evidence="12">
    <location>
        <begin position="267"/>
        <end position="335"/>
    </location>
</feature>
<dbReference type="CDD" id="cd04181">
    <property type="entry name" value="NTP_transferase"/>
    <property type="match status" value="1"/>
</dbReference>
<dbReference type="InterPro" id="IPR023915">
    <property type="entry name" value="Bifunctiontional_GlmU_arc-type"/>
</dbReference>
<comment type="pathway">
    <text evidence="2">Nucleotide-sugar biosynthesis; UDP-N-acetyl-alpha-D-glucosamine biosynthesis; UDP-N-acetyl-alpha-D-glucosamine from N-acetyl-alpha-D-glucosamine 1-phosphate: step 1/1.</text>
</comment>
<dbReference type="EMBL" id="CP001939">
    <property type="protein sequence ID" value="ADG91608.1"/>
    <property type="molecule type" value="Genomic_DNA"/>
</dbReference>
<evidence type="ECO:0000256" key="8">
    <source>
        <dbReference type="ARBA" id="ARBA00023315"/>
    </source>
</evidence>
<reference evidence="14" key="2">
    <citation type="journal article" date="2010" name="Stand. Genomic Sci.">
        <title>Complete genome sequence of Thermosphaera aggregans type strain (M11TLT).</title>
        <authorList>
            <person name="Spring S."/>
            <person name="Rachel R."/>
            <person name="Lapidus A."/>
            <person name="Davenport K."/>
            <person name="Tice H."/>
            <person name="Copeland A."/>
            <person name="Cheng J.-F."/>
            <person name="Lucas S."/>
            <person name="Chen F."/>
            <person name="Nolan M."/>
            <person name="Bruce D."/>
            <person name="Goodwin L."/>
            <person name="Pitluck S."/>
            <person name="Ivanova N."/>
            <person name="Mavromatis K."/>
            <person name="Ovchinnikova G."/>
            <person name="Pati A."/>
            <person name="Chen A."/>
            <person name="Palaniappan K."/>
            <person name="Land M."/>
            <person name="Hauser L."/>
            <person name="Chang Y.-J."/>
            <person name="Jeffries C.C."/>
            <person name="Brettin T."/>
            <person name="Detter J.C."/>
            <person name="Tapia R."/>
            <person name="Han C."/>
            <person name="Heimerl T."/>
            <person name="Weikl F."/>
            <person name="Brambilla E."/>
            <person name="Goker M."/>
            <person name="Bristow J."/>
            <person name="Eisen J.A."/>
            <person name="Markowitz V."/>
            <person name="Hugenholtz P."/>
            <person name="Kyrpides N.C."/>
            <person name="Klenk H.-P."/>
        </authorList>
    </citation>
    <scope>NUCLEOTIDE SEQUENCE [LARGE SCALE GENOMIC DNA]</scope>
    <source>
        <strain evidence="14">DSM 11486 / M11TL</strain>
    </source>
</reference>
<sequence>MKAIVLAAGNGVRLRPVTDTRPKPLIPVLCKPVLGWHLDWLSRLNIDEVVLIVNYMKEMIMDYVSRFHKGLRVKYVVQDPPAGTGDAVIKALDHLPYGEDVLIVYSDIFIKDMSVYRELVSIKEPVILGAVVDRPEHYGVLELENGGLKSIVEKPSQPPSPIANAGVYKLNTKDIDEHKNVGVSVRGEVEFTDIVNGIAREKQVSVYTLPKGWWIDIGRPWHILEANKMALEDLKGSIKGVVEEPVRMTGEVYVGEDSIIHSFSSLEGPVYIDSKVEVGPNARVRPFSVICNGSKIGFSVEVKESVLFENVKASHLAYIGDSVVCENVNLGAGTITANLRFDEKPVKMMVKDRLEDTGRVKLGAVIGGHVKTGVNVSIMPGVKIGSYSWILPGSVVHRDVPSKTVYPR</sequence>
<evidence type="ECO:0000256" key="4">
    <source>
        <dbReference type="ARBA" id="ARBA00007947"/>
    </source>
</evidence>
<dbReference type="PANTHER" id="PTHR43584:SF8">
    <property type="entry name" value="N-ACETYLMURAMATE ALPHA-1-PHOSPHATE URIDYLYLTRANSFERASE"/>
    <property type="match status" value="1"/>
</dbReference>
<dbReference type="Gene3D" id="3.90.550.10">
    <property type="entry name" value="Spore Coat Polysaccharide Biosynthesis Protein SpsA, Chain A"/>
    <property type="match status" value="1"/>
</dbReference>
<reference key="3">
    <citation type="submission" date="2010-02" db="EMBL/GenBank/DDBJ databases">
        <title>Complete genome sequence of Thermosphaera aggregans type strain (M11TL).</title>
        <authorList>
            <consortium name="US DOE Joint Genome Institute (JGI-PGF)"/>
            <person name="Spring S."/>
            <person name="Lapidus A."/>
            <person name="Munk C."/>
            <person name="Schroeder M."/>
            <person name="Glavina Del Rio T."/>
            <person name="Tice H."/>
            <person name="Copeland A."/>
            <person name="Cheng J.-F."/>
            <person name="Lucas S."/>
            <person name="Chen F."/>
            <person name="Nolan M."/>
            <person name="Bruce D."/>
            <person name="Goodwin L."/>
            <person name="Pitluck S."/>
            <person name="Ivanova N."/>
            <person name="Mavromatis K."/>
            <person name="Ovchinnikova G."/>
            <person name="Pati A."/>
            <person name="Chen A."/>
            <person name="Palaniappan K."/>
            <person name="Land M."/>
            <person name="Hauser L."/>
            <person name="Chang Y.-J."/>
            <person name="Jeffries C.C."/>
            <person name="Brettin T."/>
            <person name="Detter J.C."/>
            <person name="Tapia R."/>
            <person name="Han C."/>
            <person name="Chain P."/>
            <person name="Heimerl T."/>
            <person name="Weik F."/>
            <person name="Goker M."/>
            <person name="Rachel R."/>
            <person name="Bristow J."/>
            <person name="Eisen J.A."/>
            <person name="Markowitz V."/>
            <person name="Hugenholtz P."/>
            <person name="Kyrpides N.C."/>
            <person name="Klenk H.-P."/>
        </authorList>
    </citation>
    <scope>NUCLEOTIDE SEQUENCE</scope>
    <source>
        <strain>DSM 11486</strain>
    </source>
</reference>
<keyword evidence="8" id="KW-0012">Acyltransferase</keyword>
<evidence type="ECO:0000256" key="2">
    <source>
        <dbReference type="ARBA" id="ARBA00005208"/>
    </source>
</evidence>
<organism evidence="13 14">
    <name type="scientific">Thermosphaera aggregans (strain DSM 11486 / M11TL)</name>
    <dbReference type="NCBI Taxonomy" id="633148"/>
    <lineage>
        <taxon>Archaea</taxon>
        <taxon>Thermoproteota</taxon>
        <taxon>Thermoprotei</taxon>
        <taxon>Desulfurococcales</taxon>
        <taxon>Desulfurococcaceae</taxon>
        <taxon>Thermosphaera</taxon>
    </lineage>
</organism>
<evidence type="ECO:0000256" key="10">
    <source>
        <dbReference type="ARBA" id="ARBA00048493"/>
    </source>
</evidence>
<evidence type="ECO:0000256" key="7">
    <source>
        <dbReference type="ARBA" id="ARBA00023268"/>
    </source>
</evidence>
<dbReference type="GO" id="GO:0019134">
    <property type="term" value="F:glucosamine-1-phosphate N-acetyltransferase activity"/>
    <property type="evidence" value="ECO:0007669"/>
    <property type="project" value="UniProtKB-EC"/>
</dbReference>
<proteinExistence type="inferred from homology"/>
<dbReference type="UniPathway" id="UPA00113">
    <property type="reaction ID" value="UER00532"/>
</dbReference>
<dbReference type="SUPFAM" id="SSF53448">
    <property type="entry name" value="Nucleotide-diphospho-sugar transferases"/>
    <property type="match status" value="1"/>
</dbReference>
<dbReference type="GO" id="GO:0003977">
    <property type="term" value="F:UDP-N-acetylglucosamine diphosphorylase activity"/>
    <property type="evidence" value="ECO:0007669"/>
    <property type="project" value="UniProtKB-EC"/>
</dbReference>
<comment type="similarity">
    <text evidence="4">In the N-terminal section; belongs to the N-acetylglucosamine-1-phosphate uridyltransferase family.</text>
</comment>
<dbReference type="InterPro" id="IPR005835">
    <property type="entry name" value="NTP_transferase_dom"/>
</dbReference>
<keyword evidence="14" id="KW-1185">Reference proteome</keyword>
<keyword evidence="6" id="KW-0548">Nucleotidyltransferase</keyword>
<reference evidence="13 14" key="1">
    <citation type="journal article" date="2010" name="Stand. Genomic Sci.">
        <title>Complete genome sequence of Thermosphaera aggregans type strain (M11TL).</title>
        <authorList>
            <person name="Spring S."/>
            <person name="Rachel R."/>
            <person name="Lapidus A."/>
            <person name="Davenport K."/>
            <person name="Tice H."/>
            <person name="Copeland A."/>
            <person name="Cheng J.F."/>
            <person name="Lucas S."/>
            <person name="Chen F."/>
            <person name="Nolan M."/>
            <person name="Bruce D."/>
            <person name="Goodwin L."/>
            <person name="Pitluck S."/>
            <person name="Ivanova N."/>
            <person name="Mavromatis K."/>
            <person name="Ovchinnikova G."/>
            <person name="Pati A."/>
            <person name="Chen A."/>
            <person name="Palaniappan K."/>
            <person name="Land M."/>
            <person name="Hauser L."/>
            <person name="Chang Y.J."/>
            <person name="Jeffries C.C."/>
            <person name="Brettin T."/>
            <person name="Detter J.C."/>
            <person name="Tapia R."/>
            <person name="Han C."/>
            <person name="Heimerl T."/>
            <person name="Weikl F."/>
            <person name="Brambilla E."/>
            <person name="Goker M."/>
            <person name="Bristow J."/>
            <person name="Eisen J.A."/>
            <person name="Markowitz V."/>
            <person name="Hugenholtz P."/>
            <person name="Kyrpides N.C."/>
            <person name="Klenk H.P."/>
        </authorList>
    </citation>
    <scope>NUCLEOTIDE SEQUENCE [LARGE SCALE GENOMIC DNA]</scope>
    <source>
        <strain evidence="14">DSM 11486 / M11TL</strain>
    </source>
</reference>
<dbReference type="Gene3D" id="2.160.10.10">
    <property type="entry name" value="Hexapeptide repeat proteins"/>
    <property type="match status" value="1"/>
</dbReference>
<dbReference type="Pfam" id="PF25087">
    <property type="entry name" value="GMPPB_C"/>
    <property type="match status" value="1"/>
</dbReference>
<dbReference type="SUPFAM" id="SSF51161">
    <property type="entry name" value="Trimeric LpxA-like enzymes"/>
    <property type="match status" value="1"/>
</dbReference>
<evidence type="ECO:0000256" key="6">
    <source>
        <dbReference type="ARBA" id="ARBA00022695"/>
    </source>
</evidence>
<dbReference type="Proteomes" id="UP000002376">
    <property type="component" value="Chromosome"/>
</dbReference>
<dbReference type="InterPro" id="IPR056729">
    <property type="entry name" value="GMPPB_C"/>
</dbReference>
<evidence type="ECO:0000259" key="11">
    <source>
        <dbReference type="Pfam" id="PF00483"/>
    </source>
</evidence>
<dbReference type="NCBIfam" id="TIGR03992">
    <property type="entry name" value="Arch_glmU"/>
    <property type="match status" value="1"/>
</dbReference>
<dbReference type="HOGENOM" id="CLU_029499_0_1_2"/>
<dbReference type="AlphaFoldDB" id="D5U3A8"/>
<dbReference type="RefSeq" id="WP_013130201.1">
    <property type="nucleotide sequence ID" value="NC_014160.1"/>
</dbReference>
<evidence type="ECO:0000256" key="3">
    <source>
        <dbReference type="ARBA" id="ARBA00007707"/>
    </source>
</evidence>
<dbReference type="STRING" id="633148.Tagg_1347"/>
<protein>
    <submittedName>
        <fullName evidence="13">Nucleotidyl transferase</fullName>
    </submittedName>
</protein>
<dbReference type="eggNOG" id="arCOG00666">
    <property type="taxonomic scope" value="Archaea"/>
</dbReference>
<keyword evidence="5 13" id="KW-0808">Transferase</keyword>
<evidence type="ECO:0000313" key="13">
    <source>
        <dbReference type="EMBL" id="ADG91608.1"/>
    </source>
</evidence>
<comment type="catalytic activity">
    <reaction evidence="9">
        <text>alpha-D-glucosamine 1-phosphate + acetyl-CoA = N-acetyl-alpha-D-glucosamine 1-phosphate + CoA + H(+)</text>
        <dbReference type="Rhea" id="RHEA:13725"/>
        <dbReference type="ChEBI" id="CHEBI:15378"/>
        <dbReference type="ChEBI" id="CHEBI:57287"/>
        <dbReference type="ChEBI" id="CHEBI:57288"/>
        <dbReference type="ChEBI" id="CHEBI:57776"/>
        <dbReference type="ChEBI" id="CHEBI:58516"/>
        <dbReference type="EC" id="2.3.1.157"/>
    </reaction>
</comment>
<dbReference type="PANTHER" id="PTHR43584">
    <property type="entry name" value="NUCLEOTIDYL TRANSFERASE"/>
    <property type="match status" value="1"/>
</dbReference>
<keyword evidence="7" id="KW-0511">Multifunctional enzyme</keyword>
<gene>
    <name evidence="13" type="ordered locus">Tagg_1347</name>
</gene>
<evidence type="ECO:0000256" key="9">
    <source>
        <dbReference type="ARBA" id="ARBA00048247"/>
    </source>
</evidence>
<dbReference type="GO" id="GO:0006048">
    <property type="term" value="P:UDP-N-acetylglucosamine biosynthetic process"/>
    <property type="evidence" value="ECO:0007669"/>
    <property type="project" value="UniProtKB-UniPathway"/>
</dbReference>
<comment type="pathway">
    <text evidence="1">Nucleotide-sugar biosynthesis; UDP-N-acetyl-alpha-D-glucosamine biosynthesis; N-acetyl-alpha-D-glucosamine 1-phosphate from alpha-D-glucosamine 6-phosphate (route II): step 2/2.</text>
</comment>
<dbReference type="Pfam" id="PF00483">
    <property type="entry name" value="NTP_transferase"/>
    <property type="match status" value="1"/>
</dbReference>
<dbReference type="KEGG" id="tag:Tagg_1347"/>
<feature type="domain" description="Nucleotidyl transferase" evidence="11">
    <location>
        <begin position="2"/>
        <end position="230"/>
    </location>
</feature>
<evidence type="ECO:0000256" key="1">
    <source>
        <dbReference type="ARBA" id="ARBA00005166"/>
    </source>
</evidence>
<comment type="similarity">
    <text evidence="3">In the C-terminal section; belongs to the transferase hexapeptide repeat family.</text>
</comment>
<comment type="catalytic activity">
    <reaction evidence="10">
        <text>N-acetyl-alpha-D-glucosamine 1-phosphate + UTP + H(+) = UDP-N-acetyl-alpha-D-glucosamine + diphosphate</text>
        <dbReference type="Rhea" id="RHEA:13509"/>
        <dbReference type="ChEBI" id="CHEBI:15378"/>
        <dbReference type="ChEBI" id="CHEBI:33019"/>
        <dbReference type="ChEBI" id="CHEBI:46398"/>
        <dbReference type="ChEBI" id="CHEBI:57705"/>
        <dbReference type="ChEBI" id="CHEBI:57776"/>
        <dbReference type="EC" id="2.7.7.23"/>
    </reaction>
</comment>
<accession>D5U3A8</accession>
<evidence type="ECO:0000313" key="14">
    <source>
        <dbReference type="Proteomes" id="UP000002376"/>
    </source>
</evidence>
<dbReference type="GeneID" id="9166396"/>